<dbReference type="PANTHER" id="PTHR43755">
    <property type="match status" value="1"/>
</dbReference>
<evidence type="ECO:0000259" key="2">
    <source>
        <dbReference type="Pfam" id="PF07992"/>
    </source>
</evidence>
<feature type="domain" description="FAD/NAD(P)-binding" evidence="2">
    <location>
        <begin position="35"/>
        <end position="143"/>
    </location>
</feature>
<feature type="signal peptide" evidence="1">
    <location>
        <begin position="1"/>
        <end position="23"/>
    </location>
</feature>
<protein>
    <submittedName>
        <fullName evidence="4">Pyridine nucleotide-disulphide oxidoreductase</fullName>
    </submittedName>
</protein>
<gene>
    <name evidence="4" type="ORF">SAMN04488050_102310</name>
</gene>
<dbReference type="GO" id="GO:0016491">
    <property type="term" value="F:oxidoreductase activity"/>
    <property type="evidence" value="ECO:0007669"/>
    <property type="project" value="InterPro"/>
</dbReference>
<proteinExistence type="predicted"/>
<evidence type="ECO:0000313" key="5">
    <source>
        <dbReference type="Proteomes" id="UP000199392"/>
    </source>
</evidence>
<evidence type="ECO:0000313" key="4">
    <source>
        <dbReference type="EMBL" id="SFS55581.1"/>
    </source>
</evidence>
<dbReference type="Pfam" id="PF21706">
    <property type="entry name" value="FCSD_central"/>
    <property type="match status" value="1"/>
</dbReference>
<keyword evidence="5" id="KW-1185">Reference proteome</keyword>
<organism evidence="4 5">
    <name type="scientific">Alloyangia pacifica</name>
    <dbReference type="NCBI Taxonomy" id="311180"/>
    <lineage>
        <taxon>Bacteria</taxon>
        <taxon>Pseudomonadati</taxon>
        <taxon>Pseudomonadota</taxon>
        <taxon>Alphaproteobacteria</taxon>
        <taxon>Rhodobacterales</taxon>
        <taxon>Roseobacteraceae</taxon>
        <taxon>Alloyangia</taxon>
    </lineage>
</organism>
<accession>A0A1I6QT13</accession>
<dbReference type="EMBL" id="FOZW01000002">
    <property type="protein sequence ID" value="SFS55581.1"/>
    <property type="molecule type" value="Genomic_DNA"/>
</dbReference>
<name>A0A1I6QT13_9RHOB</name>
<dbReference type="PROSITE" id="PS51318">
    <property type="entry name" value="TAT"/>
    <property type="match status" value="1"/>
</dbReference>
<dbReference type="Pfam" id="PF07992">
    <property type="entry name" value="Pyr_redox_2"/>
    <property type="match status" value="1"/>
</dbReference>
<dbReference type="PRINTS" id="PR00368">
    <property type="entry name" value="FADPNR"/>
</dbReference>
<dbReference type="InterPro" id="IPR036188">
    <property type="entry name" value="FAD/NAD-bd_sf"/>
</dbReference>
<feature type="domain" description="Sulfide dehydrogenase [flavocytochrome c] flavoprotein chain central" evidence="3">
    <location>
        <begin position="161"/>
        <end position="268"/>
    </location>
</feature>
<keyword evidence="1" id="KW-0732">Signal</keyword>
<dbReference type="InterPro" id="IPR049386">
    <property type="entry name" value="FCSD_central"/>
</dbReference>
<dbReference type="OrthoDB" id="9802771at2"/>
<dbReference type="InterPro" id="IPR023753">
    <property type="entry name" value="FAD/NAD-binding_dom"/>
</dbReference>
<dbReference type="InterPro" id="IPR006311">
    <property type="entry name" value="TAT_signal"/>
</dbReference>
<dbReference type="InterPro" id="IPR052541">
    <property type="entry name" value="SQRD"/>
</dbReference>
<dbReference type="Gene3D" id="3.50.50.60">
    <property type="entry name" value="FAD/NAD(P)-binding domain"/>
    <property type="match status" value="2"/>
</dbReference>
<evidence type="ECO:0000259" key="3">
    <source>
        <dbReference type="Pfam" id="PF21706"/>
    </source>
</evidence>
<sequence>MPMLTRRSFTTSLLAGVSGLAAAGLVPPGSRARSLVIGGGPAGAMAALALRRSDPRAEVLLVERDPTRLGTSTAGAFEQPGAGVTLSELDAEGVGVLLDEAAGIDWRTARLELFSGRTLAFDRIVLAPGTAAVAEAIPGLDAVTRHRWPAAWGSTQEARRLAAQLGALPERGHVVLRLPAEISHPEVALDRALLLSAWLRRARPAARLTVLDGSDTQALSGRFHEQVARRGGWLCAEWQRARVTAVDARQGLIETDAGRLRAEVVNFVTPRSAGPLARVAGLADASGWCPCDASGRSLRRAGAVILGDARKGARRTLDQAAHVAGVQA</sequence>
<dbReference type="Proteomes" id="UP000199392">
    <property type="component" value="Unassembled WGS sequence"/>
</dbReference>
<dbReference type="SUPFAM" id="SSF51905">
    <property type="entry name" value="FAD/NAD(P)-binding domain"/>
    <property type="match status" value="2"/>
</dbReference>
<reference evidence="5" key="1">
    <citation type="submission" date="2016-10" db="EMBL/GenBank/DDBJ databases">
        <authorList>
            <person name="Varghese N."/>
            <person name="Submissions S."/>
        </authorList>
    </citation>
    <scope>NUCLEOTIDE SEQUENCE [LARGE SCALE GENOMIC DNA]</scope>
    <source>
        <strain evidence="5">DSM 26894</strain>
    </source>
</reference>
<dbReference type="RefSeq" id="WP_092419712.1">
    <property type="nucleotide sequence ID" value="NZ_FNCL01000001.1"/>
</dbReference>
<evidence type="ECO:0000256" key="1">
    <source>
        <dbReference type="SAM" id="SignalP"/>
    </source>
</evidence>
<dbReference type="STRING" id="311180.SAMN04488050_102310"/>
<feature type="chain" id="PRO_5011779883" evidence="1">
    <location>
        <begin position="24"/>
        <end position="328"/>
    </location>
</feature>
<dbReference type="AlphaFoldDB" id="A0A1I6QT13"/>
<dbReference type="PANTHER" id="PTHR43755:SF1">
    <property type="entry name" value="FAD-DEPENDENT PYRIDINE NUCLEOTIDE-DISULPHIDE OXIDOREDUCTASE"/>
    <property type="match status" value="1"/>
</dbReference>